<name>A0A6M3LQ05_9ZZZZ</name>
<sequence>MKTYIVTVKMYQYDDIRVQAEDEEQAKRKAEQFALWHGWNEVMAEFEAVDVEELKPAKVINEIS</sequence>
<reference evidence="1" key="1">
    <citation type="submission" date="2020-03" db="EMBL/GenBank/DDBJ databases">
        <title>The deep terrestrial virosphere.</title>
        <authorList>
            <person name="Holmfeldt K."/>
            <person name="Nilsson E."/>
            <person name="Simone D."/>
            <person name="Lopez-Fernandez M."/>
            <person name="Wu X."/>
            <person name="de Brujin I."/>
            <person name="Lundin D."/>
            <person name="Andersson A."/>
            <person name="Bertilsson S."/>
            <person name="Dopson M."/>
        </authorList>
    </citation>
    <scope>NUCLEOTIDE SEQUENCE</scope>
    <source>
        <strain evidence="1">MM415B06300</strain>
    </source>
</reference>
<dbReference type="AlphaFoldDB" id="A0A6M3LQ05"/>
<gene>
    <name evidence="1" type="ORF">MM415B06300_0007</name>
</gene>
<accession>A0A6M3LQ05</accession>
<proteinExistence type="predicted"/>
<evidence type="ECO:0000313" key="1">
    <source>
        <dbReference type="EMBL" id="QJA97376.1"/>
    </source>
</evidence>
<dbReference type="EMBL" id="MT143488">
    <property type="protein sequence ID" value="QJA97376.1"/>
    <property type="molecule type" value="Genomic_DNA"/>
</dbReference>
<organism evidence="1">
    <name type="scientific">viral metagenome</name>
    <dbReference type="NCBI Taxonomy" id="1070528"/>
    <lineage>
        <taxon>unclassified sequences</taxon>
        <taxon>metagenomes</taxon>
        <taxon>organismal metagenomes</taxon>
    </lineage>
</organism>
<protein>
    <submittedName>
        <fullName evidence="1">Uncharacterized protein</fullName>
    </submittedName>
</protein>